<dbReference type="Proteomes" id="UP000437068">
    <property type="component" value="Unassembled WGS sequence"/>
</dbReference>
<evidence type="ECO:0000313" key="16">
    <source>
        <dbReference type="Proteomes" id="UP000441208"/>
    </source>
</evidence>
<dbReference type="Proteomes" id="UP000440367">
    <property type="component" value="Unassembled WGS sequence"/>
</dbReference>
<evidence type="ECO:0000313" key="17">
    <source>
        <dbReference type="Proteomes" id="UP000460718"/>
    </source>
</evidence>
<dbReference type="EMBL" id="QXFZ01002334">
    <property type="protein sequence ID" value="KAE9078177.1"/>
    <property type="molecule type" value="Genomic_DNA"/>
</dbReference>
<evidence type="ECO:0000313" key="2">
    <source>
        <dbReference type="EMBL" id="KAE8979687.1"/>
    </source>
</evidence>
<evidence type="ECO:0000313" key="20">
    <source>
        <dbReference type="Proteomes" id="UP000488956"/>
    </source>
</evidence>
<dbReference type="Proteomes" id="UP000441208">
    <property type="component" value="Unassembled WGS sequence"/>
</dbReference>
<name>A0A6A3ICG1_9STRA</name>
<dbReference type="Proteomes" id="UP000429523">
    <property type="component" value="Unassembled WGS sequence"/>
</dbReference>
<dbReference type="EMBL" id="QXGD01002345">
    <property type="protein sequence ID" value="KAE9189928.1"/>
    <property type="molecule type" value="Genomic_DNA"/>
</dbReference>
<dbReference type="EMBL" id="QXGE01002321">
    <property type="protein sequence ID" value="KAE9282901.1"/>
    <property type="molecule type" value="Genomic_DNA"/>
</dbReference>
<evidence type="ECO:0000313" key="10">
    <source>
        <dbReference type="EMBL" id="KAE9298896.1"/>
    </source>
</evidence>
<dbReference type="Proteomes" id="UP000486351">
    <property type="component" value="Unassembled WGS sequence"/>
</dbReference>
<dbReference type="EMBL" id="QXFW01002326">
    <property type="protein sequence ID" value="KAE8979687.1"/>
    <property type="molecule type" value="Genomic_DNA"/>
</dbReference>
<evidence type="ECO:0000313" key="8">
    <source>
        <dbReference type="EMBL" id="KAE9189928.1"/>
    </source>
</evidence>
<reference evidence="17 18" key="1">
    <citation type="submission" date="2018-09" db="EMBL/GenBank/DDBJ databases">
        <title>Genomic investigation of the strawberry pathogen Phytophthora fragariae indicates pathogenicity is determined by transcriptional variation in three key races.</title>
        <authorList>
            <person name="Adams T.M."/>
            <person name="Armitage A.D."/>
            <person name="Sobczyk M.K."/>
            <person name="Bates H.J."/>
            <person name="Dunwell J.M."/>
            <person name="Nellist C.F."/>
            <person name="Harrison R.J."/>
        </authorList>
    </citation>
    <scope>NUCLEOTIDE SEQUENCE [LARGE SCALE GENOMIC DNA]</scope>
    <source>
        <strain evidence="9 13">A4</strain>
        <strain evidence="8 14">BC-1</strain>
        <strain evidence="7 18">BC-23</strain>
        <strain evidence="6 12">NOV-27</strain>
        <strain evidence="5 15">NOV-5</strain>
        <strain evidence="4 16">NOV-71</strain>
        <strain evidence="10 19">NOV-77</strain>
        <strain evidence="1 11">NOV-9</strain>
        <strain evidence="3 20">ONT-3</strain>
        <strain evidence="2 17">SCRP245</strain>
    </source>
</reference>
<accession>A0A6A3ICG1</accession>
<sequence length="56" mass="6152">MSRADCCAVLWLASADESRISATWLHTAAGLRNDIPRVMDGAANTQLLNRVRPLNE</sequence>
<dbReference type="EMBL" id="QXGF01002359">
    <property type="protein sequence ID" value="KAE8925032.1"/>
    <property type="molecule type" value="Genomic_DNA"/>
</dbReference>
<evidence type="ECO:0000313" key="12">
    <source>
        <dbReference type="Proteomes" id="UP000433483"/>
    </source>
</evidence>
<evidence type="ECO:0000313" key="18">
    <source>
        <dbReference type="Proteomes" id="UP000476176"/>
    </source>
</evidence>
<dbReference type="Proteomes" id="UP000460718">
    <property type="component" value="Unassembled WGS sequence"/>
</dbReference>
<evidence type="ECO:0000313" key="3">
    <source>
        <dbReference type="EMBL" id="KAE9077745.1"/>
    </source>
</evidence>
<gene>
    <name evidence="9" type="ORF">PF001_g23091</name>
    <name evidence="8" type="ORF">PF002_g24915</name>
    <name evidence="7" type="ORF">PF004_g22337</name>
    <name evidence="6" type="ORF">PF005_g23815</name>
    <name evidence="5" type="ORF">PF006_g23240</name>
    <name evidence="4" type="ORF">PF007_g23963</name>
    <name evidence="10" type="ORF">PF008_g23386</name>
    <name evidence="1" type="ORF">PF009_g24749</name>
    <name evidence="3" type="ORF">PF010_g23393</name>
    <name evidence="2" type="ORF">PF011_g22744</name>
</gene>
<evidence type="ECO:0000313" key="14">
    <source>
        <dbReference type="Proteomes" id="UP000440367"/>
    </source>
</evidence>
<organism evidence="2 17">
    <name type="scientific">Phytophthora fragariae</name>
    <dbReference type="NCBI Taxonomy" id="53985"/>
    <lineage>
        <taxon>Eukaryota</taxon>
        <taxon>Sar</taxon>
        <taxon>Stramenopiles</taxon>
        <taxon>Oomycota</taxon>
        <taxon>Peronosporomycetes</taxon>
        <taxon>Peronosporales</taxon>
        <taxon>Peronosporaceae</taxon>
        <taxon>Phytophthora</taxon>
    </lineage>
</organism>
<dbReference type="EMBL" id="QXGA01002371">
    <property type="protein sequence ID" value="KAE9098980.1"/>
    <property type="molecule type" value="Genomic_DNA"/>
</dbReference>
<evidence type="ECO:0000313" key="13">
    <source>
        <dbReference type="Proteomes" id="UP000437068"/>
    </source>
</evidence>
<evidence type="ECO:0000313" key="1">
    <source>
        <dbReference type="EMBL" id="KAE8925032.1"/>
    </source>
</evidence>
<proteinExistence type="predicted"/>
<dbReference type="Proteomes" id="UP000476176">
    <property type="component" value="Unassembled WGS sequence"/>
</dbReference>
<evidence type="ECO:0000313" key="4">
    <source>
        <dbReference type="EMBL" id="KAE9078177.1"/>
    </source>
</evidence>
<dbReference type="EMBL" id="QXGB01002320">
    <property type="protein sequence ID" value="KAE9179094.1"/>
    <property type="molecule type" value="Genomic_DNA"/>
</dbReference>
<evidence type="ECO:0000313" key="15">
    <source>
        <dbReference type="Proteomes" id="UP000440732"/>
    </source>
</evidence>
<dbReference type="EMBL" id="QXFX01002367">
    <property type="protein sequence ID" value="KAE9077745.1"/>
    <property type="molecule type" value="Genomic_DNA"/>
</dbReference>
<dbReference type="Proteomes" id="UP000440732">
    <property type="component" value="Unassembled WGS sequence"/>
</dbReference>
<dbReference type="Proteomes" id="UP000488956">
    <property type="component" value="Unassembled WGS sequence"/>
</dbReference>
<evidence type="ECO:0000313" key="11">
    <source>
        <dbReference type="Proteomes" id="UP000429523"/>
    </source>
</evidence>
<evidence type="ECO:0000313" key="6">
    <source>
        <dbReference type="EMBL" id="KAE9179094.1"/>
    </source>
</evidence>
<dbReference type="AlphaFoldDB" id="A0A6A3ICG1"/>
<dbReference type="EMBL" id="QXFY01002344">
    <property type="protein sequence ID" value="KAE9298896.1"/>
    <property type="molecule type" value="Genomic_DNA"/>
</dbReference>
<dbReference type="Proteomes" id="UP000433483">
    <property type="component" value="Unassembled WGS sequence"/>
</dbReference>
<keyword evidence="12" id="KW-1185">Reference proteome</keyword>
<evidence type="ECO:0000313" key="7">
    <source>
        <dbReference type="EMBL" id="KAE9189005.1"/>
    </source>
</evidence>
<dbReference type="EMBL" id="QXGC01002225">
    <property type="protein sequence ID" value="KAE9189005.1"/>
    <property type="molecule type" value="Genomic_DNA"/>
</dbReference>
<evidence type="ECO:0000313" key="5">
    <source>
        <dbReference type="EMBL" id="KAE9098980.1"/>
    </source>
</evidence>
<comment type="caution">
    <text evidence="2">The sequence shown here is derived from an EMBL/GenBank/DDBJ whole genome shotgun (WGS) entry which is preliminary data.</text>
</comment>
<protein>
    <submittedName>
        <fullName evidence="2">Uncharacterized protein</fullName>
    </submittedName>
</protein>
<evidence type="ECO:0000313" key="9">
    <source>
        <dbReference type="EMBL" id="KAE9282901.1"/>
    </source>
</evidence>
<evidence type="ECO:0000313" key="19">
    <source>
        <dbReference type="Proteomes" id="UP000486351"/>
    </source>
</evidence>